<feature type="region of interest" description="Disordered" evidence="1">
    <location>
        <begin position="43"/>
        <end position="93"/>
    </location>
</feature>
<proteinExistence type="predicted"/>
<protein>
    <recommendedName>
        <fullName evidence="4">Secreted protein</fullName>
    </recommendedName>
</protein>
<comment type="caution">
    <text evidence="2">The sequence shown here is derived from an EMBL/GenBank/DDBJ whole genome shotgun (WGS) entry which is preliminary data.</text>
</comment>
<gene>
    <name evidence="2" type="ORF">GCM10009802_06320</name>
</gene>
<dbReference type="Proteomes" id="UP001500443">
    <property type="component" value="Unassembled WGS sequence"/>
</dbReference>
<accession>A0ABP5J456</accession>
<organism evidence="2 3">
    <name type="scientific">Streptomyces synnematoformans</name>
    <dbReference type="NCBI Taxonomy" id="415721"/>
    <lineage>
        <taxon>Bacteria</taxon>
        <taxon>Bacillati</taxon>
        <taxon>Actinomycetota</taxon>
        <taxon>Actinomycetes</taxon>
        <taxon>Kitasatosporales</taxon>
        <taxon>Streptomycetaceae</taxon>
        <taxon>Streptomyces</taxon>
    </lineage>
</organism>
<reference evidence="3" key="1">
    <citation type="journal article" date="2019" name="Int. J. Syst. Evol. Microbiol.">
        <title>The Global Catalogue of Microorganisms (GCM) 10K type strain sequencing project: providing services to taxonomists for standard genome sequencing and annotation.</title>
        <authorList>
            <consortium name="The Broad Institute Genomics Platform"/>
            <consortium name="The Broad Institute Genome Sequencing Center for Infectious Disease"/>
            <person name="Wu L."/>
            <person name="Ma J."/>
        </authorList>
    </citation>
    <scope>NUCLEOTIDE SEQUENCE [LARGE SCALE GENOMIC DNA]</scope>
    <source>
        <strain evidence="3">JCM 15481</strain>
    </source>
</reference>
<evidence type="ECO:0000313" key="3">
    <source>
        <dbReference type="Proteomes" id="UP001500443"/>
    </source>
</evidence>
<evidence type="ECO:0000313" key="2">
    <source>
        <dbReference type="EMBL" id="GAA2109786.1"/>
    </source>
</evidence>
<evidence type="ECO:0008006" key="4">
    <source>
        <dbReference type="Google" id="ProtNLM"/>
    </source>
</evidence>
<sequence>MLSGAWIAASISCVSFMVLPPAKRVGGRLRDVGGELRVRFGSGGGAGVRGTARWRRGARDEARPGARAGGSRGQPAPALPSGTGHPDIRTVWHGVPGCKTLGAK</sequence>
<name>A0ABP5J456_9ACTN</name>
<keyword evidence="3" id="KW-1185">Reference proteome</keyword>
<evidence type="ECO:0000256" key="1">
    <source>
        <dbReference type="SAM" id="MobiDB-lite"/>
    </source>
</evidence>
<dbReference type="EMBL" id="BAAAPF010000007">
    <property type="protein sequence ID" value="GAA2109786.1"/>
    <property type="molecule type" value="Genomic_DNA"/>
</dbReference>